<gene>
    <name evidence="3" type="ORF">L196_08151</name>
</gene>
<dbReference type="CDD" id="cd03811">
    <property type="entry name" value="GT4_GT28_WabH-like"/>
    <property type="match status" value="1"/>
</dbReference>
<evidence type="ECO:0000313" key="4">
    <source>
        <dbReference type="Proteomes" id="UP000015462"/>
    </source>
</evidence>
<dbReference type="InterPro" id="IPR028098">
    <property type="entry name" value="Glyco_trans_4-like_N"/>
</dbReference>
<dbReference type="Gene3D" id="3.40.50.2000">
    <property type="entry name" value="Glycogen Phosphorylase B"/>
    <property type="match status" value="2"/>
</dbReference>
<dbReference type="AlphaFoldDB" id="A0AB33Z0S5"/>
<dbReference type="PANTHER" id="PTHR12526">
    <property type="entry name" value="GLYCOSYLTRANSFERASE"/>
    <property type="match status" value="1"/>
</dbReference>
<dbReference type="GO" id="GO:1901135">
    <property type="term" value="P:carbohydrate derivative metabolic process"/>
    <property type="evidence" value="ECO:0007669"/>
    <property type="project" value="UniProtKB-ARBA"/>
</dbReference>
<dbReference type="SUPFAM" id="SSF53756">
    <property type="entry name" value="UDP-Glycosyltransferase/glycogen phosphorylase"/>
    <property type="match status" value="1"/>
</dbReference>
<dbReference type="Pfam" id="PF13439">
    <property type="entry name" value="Glyco_transf_4"/>
    <property type="match status" value="1"/>
</dbReference>
<sequence>MLNDDNEVVTLYLTGDESEAVKQATKASRLIFWACDTKQLRGMKLGLIVKLYKLIRDEKFDLVICHRYKAIYLAIIVCLLGLKFKQVGVIHAFGAFQNLSRRLLLSLVAKRLIILGVSNAVRDDIRDSMPLFPKNKVQTLYNALDIREIKRGQLTREAARDFLGLAKDSFIIGNVGRLHDDKDQATLIKAFALFNKKIPVSQLVIIGSGRLKASLQQLTNDLGVGEKVRFSGQINNAKNYYKAFDLFALSSDKEPFGLVLLEAMAAKVPVVASDCGGAKEVVSGAGWLFNFRDVEALAEVMFRVYLGEKEELLDVALNRLETKFSIMATKREFTTIIRL</sequence>
<dbReference type="EMBL" id="ASHL01000006">
    <property type="protein sequence ID" value="EPD12826.1"/>
    <property type="molecule type" value="Genomic_DNA"/>
</dbReference>
<feature type="domain" description="Glycosyltransferase subfamily 4-like N-terminal" evidence="2">
    <location>
        <begin position="23"/>
        <end position="146"/>
    </location>
</feature>
<keyword evidence="3" id="KW-0808">Transferase</keyword>
<comment type="caution">
    <text evidence="3">The sequence shown here is derived from an EMBL/GenBank/DDBJ whole genome shotgun (WGS) entry which is preliminary data.</text>
</comment>
<dbReference type="InterPro" id="IPR001296">
    <property type="entry name" value="Glyco_trans_1"/>
</dbReference>
<accession>A0AB33Z0S5</accession>
<organism evidence="3 4">
    <name type="scientific">Cycloclasticus pugetii</name>
    <dbReference type="NCBI Taxonomy" id="34068"/>
    <lineage>
        <taxon>Bacteria</taxon>
        <taxon>Pseudomonadati</taxon>
        <taxon>Pseudomonadota</taxon>
        <taxon>Gammaproteobacteria</taxon>
        <taxon>Thiotrichales</taxon>
        <taxon>Piscirickettsiaceae</taxon>
        <taxon>Cycloclasticus</taxon>
    </lineage>
</organism>
<evidence type="ECO:0000259" key="1">
    <source>
        <dbReference type="Pfam" id="PF00534"/>
    </source>
</evidence>
<dbReference type="PANTHER" id="PTHR12526:SF637">
    <property type="entry name" value="GLYCOSYLTRANSFERASE EPSF-RELATED"/>
    <property type="match status" value="1"/>
</dbReference>
<dbReference type="Proteomes" id="UP000015462">
    <property type="component" value="Unassembled WGS sequence"/>
</dbReference>
<keyword evidence="4" id="KW-1185">Reference proteome</keyword>
<protein>
    <submittedName>
        <fullName evidence="3">Glycosyl transferase, group 1</fullName>
    </submittedName>
</protein>
<proteinExistence type="predicted"/>
<dbReference type="GO" id="GO:0016757">
    <property type="term" value="F:glycosyltransferase activity"/>
    <property type="evidence" value="ECO:0007669"/>
    <property type="project" value="InterPro"/>
</dbReference>
<feature type="domain" description="Glycosyl transferase family 1" evidence="1">
    <location>
        <begin position="156"/>
        <end position="308"/>
    </location>
</feature>
<reference evidence="3 4" key="1">
    <citation type="journal article" date="2013" name="Genome Announc.">
        <title>Genome Sequence of the Pyrene- and Fluoranthene-Degrading Bacterium Cycloclasticus sp. Strain PY97M.</title>
        <authorList>
            <person name="Cui Z."/>
            <person name="Xu G."/>
            <person name="Li Q."/>
            <person name="Gao W."/>
            <person name="Zheng L."/>
        </authorList>
    </citation>
    <scope>NUCLEOTIDE SEQUENCE [LARGE SCALE GENOMIC DNA]</scope>
    <source>
        <strain evidence="3 4">PY97M</strain>
    </source>
</reference>
<dbReference type="Pfam" id="PF00534">
    <property type="entry name" value="Glycos_transf_1"/>
    <property type="match status" value="1"/>
</dbReference>
<name>A0AB33Z0S5_9GAMM</name>
<evidence type="ECO:0000313" key="3">
    <source>
        <dbReference type="EMBL" id="EPD12826.1"/>
    </source>
</evidence>
<evidence type="ECO:0000259" key="2">
    <source>
        <dbReference type="Pfam" id="PF13439"/>
    </source>
</evidence>